<dbReference type="InterPro" id="IPR011990">
    <property type="entry name" value="TPR-like_helical_dom_sf"/>
</dbReference>
<sequence>MQQTMEIKLKKKKEKHRTEGNLSSVYFCCKELADIYFNAERYDDALNEYHEMKQISLESNCKLDVGRADRMIGEVYCEKGEFNKAITHQKNHLSIARQESDKIEEQRALATLGRTYFLLAESVPNSNSEMRTTALSEAKKFYMKSLDICHELTEENISTRQRMEMTGRLFLNIGLVLDCQNHYDDAIHHMLKAVAICKKLDLWEDLYRTYTALGSIYHKHSDKNEALRTYDLAVDVAERLTNKIQLVCELLLQKTDVLLDLPDLRGARQALLRAYKLKPSSKSLKAEIEKKLRTVAAMCEFEDKLTDLPPDNSFEERKKLYENLGDAASEFNNYSLALTYYHLMLECVQKCGNKKKDLIESFVSLAQTYKDNNQLSNALQYFKKELELEETNSPEACKTLLNIAEIYQLQENVEEMLATYSKAKSISSESSDLKLKRTVLKSLHYALTTANKVSEAEEVKRELNDLQLDVLMDSSDEEEDNTIMFGANICIDDLSDEEAANDVSKKAKLSRTRVRHKGTLEKKNEKGETPLHVAAINGNVGLVKRLIEQGHRVDVKDYSGWTPLHEACNHGHLEVVKVLLDNKAPINDRGGAHCDGVTPLLDAASNGSLDVIELLLSYGASPLMRTNRGETVLDCLSSWRERRYAELGVDLDPITGAHYDSVYSSLKQTLEKAGQKVDDKLEQKQYSCRTYNEPSTSHRRNISQPKQVCFEKKESTTEDYQSTMKALRGRSSNEKLVSLRTNKTSFPALLAEEETVGDDWLEIDIDMQRPSKKRRTDDLILNERNKENVFKKNRSISFESDEEKPVVEELDLIDDSSSDMDQLNRDNSEIEDTSIISSQRSDSSSQNQRARLKEMTNLKKKQTSLLATGVIKEKISKTPSNSNINISTEPSLVSQQTTFTCIKVRIEDKTIVVPIPQSSFESLSISWLAKEAADRYRRLEGSEPVLRLEMDDGGLLVGSDPLAILMGISQIHARVSSWKVLSLTGLYKEACDNANILVDDELNDILEACQATGSAAFDYMYLERKQLTPIFHTLSHHPPLQFLSITGTNISDNFVSVLAECVAKLAQLRSLDLSNINITSKGLEVICKAVKKQNGFQMLEKLKLGYNPLGDCLRPLAELMSLVPRLRYLALPSVGITTRSFSSFIQFTLECLEVLDLSFNEIGEGLTDILGRLEAQTIIDLRLSNTGSHTIREIGFYLQHYTPLSLRSLDLSFCPTTQIEIDCLIKGVNMCKHLDKLLLDGLGEITINIDDLSIKELSICGTKFISGTTLPDQLKKLSLTQSGPICSPLNKGPFGLGRLTS</sequence>
<gene>
    <name evidence="17" type="ORF">NEZAVI_LOCUS8921</name>
</gene>
<keyword evidence="7" id="KW-0677">Repeat</keyword>
<dbReference type="Gene3D" id="1.25.40.20">
    <property type="entry name" value="Ankyrin repeat-containing domain"/>
    <property type="match status" value="1"/>
</dbReference>
<evidence type="ECO:0000256" key="13">
    <source>
        <dbReference type="ARBA" id="ARBA00023242"/>
    </source>
</evidence>
<evidence type="ECO:0000256" key="2">
    <source>
        <dbReference type="ARBA" id="ARBA00004286"/>
    </source>
</evidence>
<evidence type="ECO:0000256" key="10">
    <source>
        <dbReference type="ARBA" id="ARBA00022853"/>
    </source>
</evidence>
<dbReference type="Proteomes" id="UP001152798">
    <property type="component" value="Chromosome 4"/>
</dbReference>
<evidence type="ECO:0000313" key="17">
    <source>
        <dbReference type="EMBL" id="CAH1399483.1"/>
    </source>
</evidence>
<dbReference type="OrthoDB" id="273147at2759"/>
<dbReference type="PRINTS" id="PR01415">
    <property type="entry name" value="ANKYRIN"/>
</dbReference>
<evidence type="ECO:0000256" key="12">
    <source>
        <dbReference type="ARBA" id="ARBA00023204"/>
    </source>
</evidence>
<feature type="compositionally biased region" description="Low complexity" evidence="16">
    <location>
        <begin position="834"/>
        <end position="846"/>
    </location>
</feature>
<evidence type="ECO:0000313" key="18">
    <source>
        <dbReference type="Proteomes" id="UP001152798"/>
    </source>
</evidence>
<evidence type="ECO:0000256" key="7">
    <source>
        <dbReference type="ARBA" id="ARBA00022737"/>
    </source>
</evidence>
<dbReference type="Pfam" id="PF13516">
    <property type="entry name" value="LRR_6"/>
    <property type="match status" value="1"/>
</dbReference>
<comment type="similarity">
    <text evidence="3">Belongs to the Tonsoku family.</text>
</comment>
<evidence type="ECO:0000256" key="4">
    <source>
        <dbReference type="ARBA" id="ARBA00017829"/>
    </source>
</evidence>
<feature type="compositionally biased region" description="Acidic residues" evidence="16">
    <location>
        <begin position="808"/>
        <end position="818"/>
    </location>
</feature>
<keyword evidence="13" id="KW-0539">Nucleus</keyword>
<dbReference type="SMART" id="SM00248">
    <property type="entry name" value="ANK"/>
    <property type="match status" value="3"/>
</dbReference>
<dbReference type="SUPFAM" id="SSF48452">
    <property type="entry name" value="TPR-like"/>
    <property type="match status" value="2"/>
</dbReference>
<feature type="repeat" description="ANK" evidence="14">
    <location>
        <begin position="559"/>
        <end position="591"/>
    </location>
</feature>
<dbReference type="EMBL" id="OV725080">
    <property type="protein sequence ID" value="CAH1399483.1"/>
    <property type="molecule type" value="Genomic_DNA"/>
</dbReference>
<keyword evidence="18" id="KW-1185">Reference proteome</keyword>
<feature type="region of interest" description="Disordered" evidence="16">
    <location>
        <begin position="807"/>
        <end position="850"/>
    </location>
</feature>
<dbReference type="InterPro" id="IPR032675">
    <property type="entry name" value="LRR_dom_sf"/>
</dbReference>
<evidence type="ECO:0000256" key="9">
    <source>
        <dbReference type="ARBA" id="ARBA00022803"/>
    </source>
</evidence>
<dbReference type="GO" id="GO:0043596">
    <property type="term" value="C:nuclear replication fork"/>
    <property type="evidence" value="ECO:0007669"/>
    <property type="project" value="TreeGrafter"/>
</dbReference>
<evidence type="ECO:0000256" key="16">
    <source>
        <dbReference type="SAM" id="MobiDB-lite"/>
    </source>
</evidence>
<name>A0A9P0HCJ5_NEZVI</name>
<comment type="subcellular location">
    <subcellularLocation>
        <location evidence="2">Chromosome</location>
    </subcellularLocation>
    <subcellularLocation>
        <location evidence="1">Nucleus</location>
    </subcellularLocation>
</comment>
<evidence type="ECO:0000256" key="11">
    <source>
        <dbReference type="ARBA" id="ARBA00023043"/>
    </source>
</evidence>
<dbReference type="InterPro" id="IPR019734">
    <property type="entry name" value="TPR_rpt"/>
</dbReference>
<keyword evidence="10" id="KW-0156">Chromatin regulator</keyword>
<dbReference type="Pfam" id="PF13181">
    <property type="entry name" value="TPR_8"/>
    <property type="match status" value="1"/>
</dbReference>
<dbReference type="InterPro" id="IPR036770">
    <property type="entry name" value="Ankyrin_rpt-contain_sf"/>
</dbReference>
<keyword evidence="6" id="KW-0433">Leucine-rich repeat</keyword>
<keyword evidence="5" id="KW-0158">Chromosome</keyword>
<feature type="repeat" description="TPR" evidence="15">
    <location>
        <begin position="207"/>
        <end position="240"/>
    </location>
</feature>
<dbReference type="InterPro" id="IPR002110">
    <property type="entry name" value="Ankyrin_rpt"/>
</dbReference>
<organism evidence="17 18">
    <name type="scientific">Nezara viridula</name>
    <name type="common">Southern green stink bug</name>
    <name type="synonym">Cimex viridulus</name>
    <dbReference type="NCBI Taxonomy" id="85310"/>
    <lineage>
        <taxon>Eukaryota</taxon>
        <taxon>Metazoa</taxon>
        <taxon>Ecdysozoa</taxon>
        <taxon>Arthropoda</taxon>
        <taxon>Hexapoda</taxon>
        <taxon>Insecta</taxon>
        <taxon>Pterygota</taxon>
        <taxon>Neoptera</taxon>
        <taxon>Paraneoptera</taxon>
        <taxon>Hemiptera</taxon>
        <taxon>Heteroptera</taxon>
        <taxon>Panheteroptera</taxon>
        <taxon>Pentatomomorpha</taxon>
        <taxon>Pentatomoidea</taxon>
        <taxon>Pentatomidae</taxon>
        <taxon>Pentatominae</taxon>
        <taxon>Nezara</taxon>
    </lineage>
</organism>
<protein>
    <recommendedName>
        <fullName evidence="4">Tonsoku-like protein</fullName>
    </recommendedName>
</protein>
<feature type="repeat" description="TPR" evidence="15">
    <location>
        <begin position="359"/>
        <end position="392"/>
    </location>
</feature>
<evidence type="ECO:0000256" key="5">
    <source>
        <dbReference type="ARBA" id="ARBA00022454"/>
    </source>
</evidence>
<dbReference type="GO" id="GO:0000724">
    <property type="term" value="P:double-strand break repair via homologous recombination"/>
    <property type="evidence" value="ECO:0007669"/>
    <property type="project" value="TreeGrafter"/>
</dbReference>
<accession>A0A9P0HCJ5</accession>
<dbReference type="PROSITE" id="PS50088">
    <property type="entry name" value="ANK_REPEAT"/>
    <property type="match status" value="3"/>
</dbReference>
<proteinExistence type="inferred from homology"/>
<evidence type="ECO:0000256" key="3">
    <source>
        <dbReference type="ARBA" id="ARBA00010999"/>
    </source>
</evidence>
<keyword evidence="8" id="KW-0227">DNA damage</keyword>
<dbReference type="PROSITE" id="PS50005">
    <property type="entry name" value="TPR"/>
    <property type="match status" value="2"/>
</dbReference>
<dbReference type="PANTHER" id="PTHR46358">
    <property type="entry name" value="TONSOKU-LIKE PROTEIN"/>
    <property type="match status" value="1"/>
</dbReference>
<dbReference type="InterPro" id="IPR001611">
    <property type="entry name" value="Leu-rich_rpt"/>
</dbReference>
<dbReference type="Gene3D" id="1.25.40.10">
    <property type="entry name" value="Tetratricopeptide repeat domain"/>
    <property type="match status" value="2"/>
</dbReference>
<keyword evidence="9 15" id="KW-0802">TPR repeat</keyword>
<dbReference type="SUPFAM" id="SSF52047">
    <property type="entry name" value="RNI-like"/>
    <property type="match status" value="1"/>
</dbReference>
<feature type="repeat" description="ANK" evidence="14">
    <location>
        <begin position="595"/>
        <end position="627"/>
    </location>
</feature>
<evidence type="ECO:0000256" key="14">
    <source>
        <dbReference type="PROSITE-ProRule" id="PRU00023"/>
    </source>
</evidence>
<reference evidence="17" key="1">
    <citation type="submission" date="2022-01" db="EMBL/GenBank/DDBJ databases">
        <authorList>
            <person name="King R."/>
        </authorList>
    </citation>
    <scope>NUCLEOTIDE SEQUENCE</scope>
</reference>
<dbReference type="Gene3D" id="3.80.10.10">
    <property type="entry name" value="Ribonuclease Inhibitor"/>
    <property type="match status" value="1"/>
</dbReference>
<dbReference type="InterPro" id="IPR052311">
    <property type="entry name" value="MMS22L-TONSL_complex_comp"/>
</dbReference>
<feature type="repeat" description="ANK" evidence="14">
    <location>
        <begin position="526"/>
        <end position="558"/>
    </location>
</feature>
<evidence type="ECO:0000256" key="15">
    <source>
        <dbReference type="PROSITE-ProRule" id="PRU00339"/>
    </source>
</evidence>
<evidence type="ECO:0000256" key="8">
    <source>
        <dbReference type="ARBA" id="ARBA00022763"/>
    </source>
</evidence>
<keyword evidence="11 14" id="KW-0040">ANK repeat</keyword>
<dbReference type="SMART" id="SM00028">
    <property type="entry name" value="TPR"/>
    <property type="match status" value="7"/>
</dbReference>
<evidence type="ECO:0000256" key="1">
    <source>
        <dbReference type="ARBA" id="ARBA00004123"/>
    </source>
</evidence>
<dbReference type="GO" id="GO:0006325">
    <property type="term" value="P:chromatin organization"/>
    <property type="evidence" value="ECO:0007669"/>
    <property type="project" value="UniProtKB-KW"/>
</dbReference>
<dbReference type="Pfam" id="PF12796">
    <property type="entry name" value="Ank_2"/>
    <property type="match status" value="1"/>
</dbReference>
<dbReference type="PROSITE" id="PS50297">
    <property type="entry name" value="ANK_REP_REGION"/>
    <property type="match status" value="3"/>
</dbReference>
<dbReference type="PANTHER" id="PTHR46358:SF1">
    <property type="entry name" value="TONSOKU-LIKE PROTEIN"/>
    <property type="match status" value="1"/>
</dbReference>
<evidence type="ECO:0000256" key="6">
    <source>
        <dbReference type="ARBA" id="ARBA00022614"/>
    </source>
</evidence>
<dbReference type="SUPFAM" id="SSF48403">
    <property type="entry name" value="Ankyrin repeat"/>
    <property type="match status" value="1"/>
</dbReference>
<keyword evidence="12" id="KW-0234">DNA repair</keyword>
<dbReference type="GO" id="GO:0031297">
    <property type="term" value="P:replication fork processing"/>
    <property type="evidence" value="ECO:0007669"/>
    <property type="project" value="TreeGrafter"/>
</dbReference>